<dbReference type="PANTHER" id="PTHR47959">
    <property type="entry name" value="ATP-DEPENDENT RNA HELICASE RHLE-RELATED"/>
    <property type="match status" value="1"/>
</dbReference>
<evidence type="ECO:0000256" key="21">
    <source>
        <dbReference type="SAM" id="Phobius"/>
    </source>
</evidence>
<evidence type="ECO:0000256" key="3">
    <source>
        <dbReference type="ARBA" id="ARBA00004496"/>
    </source>
</evidence>
<keyword evidence="10" id="KW-0067">ATP-binding</keyword>
<dbReference type="PROSITE" id="PS00039">
    <property type="entry name" value="DEAD_ATP_HELICASE"/>
    <property type="match status" value="1"/>
</dbReference>
<keyword evidence="8" id="KW-0378">Hydrolase</keyword>
<comment type="catalytic activity">
    <reaction evidence="1">
        <text>[protein]-peptidylproline (omega=180) = [protein]-peptidylproline (omega=0)</text>
        <dbReference type="Rhea" id="RHEA:16237"/>
        <dbReference type="Rhea" id="RHEA-COMP:10747"/>
        <dbReference type="Rhea" id="RHEA-COMP:10748"/>
        <dbReference type="ChEBI" id="CHEBI:83833"/>
        <dbReference type="ChEBI" id="CHEBI:83834"/>
        <dbReference type="EC" id="5.2.1.8"/>
    </reaction>
</comment>
<keyword evidence="7" id="KW-0547">Nucleotide-binding</keyword>
<evidence type="ECO:0000259" key="23">
    <source>
        <dbReference type="PROSITE" id="PS51194"/>
    </source>
</evidence>
<evidence type="ECO:0000256" key="19">
    <source>
        <dbReference type="PROSITE-ProRule" id="PRU00552"/>
    </source>
</evidence>
<keyword evidence="12" id="KW-0697">Rotamase</keyword>
<evidence type="ECO:0000256" key="16">
    <source>
        <dbReference type="ARBA" id="ARBA00044786"/>
    </source>
</evidence>
<evidence type="ECO:0000256" key="4">
    <source>
        <dbReference type="ARBA" id="ARBA00012552"/>
    </source>
</evidence>
<feature type="domain" description="Helicase C-terminal" evidence="23">
    <location>
        <begin position="661"/>
        <end position="821"/>
    </location>
</feature>
<evidence type="ECO:0000256" key="10">
    <source>
        <dbReference type="ARBA" id="ARBA00022840"/>
    </source>
</evidence>
<comment type="catalytic activity">
    <reaction evidence="18">
        <text>ATP + H2O = ADP + phosphate + H(+)</text>
        <dbReference type="Rhea" id="RHEA:13065"/>
        <dbReference type="ChEBI" id="CHEBI:15377"/>
        <dbReference type="ChEBI" id="CHEBI:15378"/>
        <dbReference type="ChEBI" id="CHEBI:30616"/>
        <dbReference type="ChEBI" id="CHEBI:43474"/>
        <dbReference type="ChEBI" id="CHEBI:456216"/>
        <dbReference type="EC" id="3.6.4.13"/>
    </reaction>
</comment>
<evidence type="ECO:0000256" key="7">
    <source>
        <dbReference type="ARBA" id="ARBA00022741"/>
    </source>
</evidence>
<dbReference type="InterPro" id="IPR000629">
    <property type="entry name" value="RNA-helicase_DEAD-box_CS"/>
</dbReference>
<dbReference type="Proteomes" id="UP000035681">
    <property type="component" value="Unplaced"/>
</dbReference>
<dbReference type="EC" id="3.6.4.13" evidence="4"/>
<dbReference type="GO" id="GO:0003724">
    <property type="term" value="F:RNA helicase activity"/>
    <property type="evidence" value="ECO:0007669"/>
    <property type="project" value="UniProtKB-EC"/>
</dbReference>
<evidence type="ECO:0000256" key="17">
    <source>
        <dbReference type="ARBA" id="ARBA00044820"/>
    </source>
</evidence>
<evidence type="ECO:0000256" key="6">
    <source>
        <dbReference type="ARBA" id="ARBA00022490"/>
    </source>
</evidence>
<evidence type="ECO:0000256" key="12">
    <source>
        <dbReference type="ARBA" id="ARBA00023110"/>
    </source>
</evidence>
<organism evidence="25 26">
    <name type="scientific">Strongyloides stercoralis</name>
    <name type="common">Threadworm</name>
    <dbReference type="NCBI Taxonomy" id="6248"/>
    <lineage>
        <taxon>Eukaryota</taxon>
        <taxon>Metazoa</taxon>
        <taxon>Ecdysozoa</taxon>
        <taxon>Nematoda</taxon>
        <taxon>Chromadorea</taxon>
        <taxon>Rhabditida</taxon>
        <taxon>Tylenchina</taxon>
        <taxon>Panagrolaimomorpha</taxon>
        <taxon>Strongyloidoidea</taxon>
        <taxon>Strongyloididae</taxon>
        <taxon>Strongyloides</taxon>
    </lineage>
</organism>
<evidence type="ECO:0000256" key="20">
    <source>
        <dbReference type="SAM" id="MobiDB-lite"/>
    </source>
</evidence>
<dbReference type="InterPro" id="IPR014001">
    <property type="entry name" value="Helicase_ATP-bd"/>
</dbReference>
<keyword evidence="13" id="KW-0413">Isomerase</keyword>
<comment type="similarity">
    <text evidence="15">Belongs to the DEAD box helicase family. DDX47/RRP3 subfamily.</text>
</comment>
<feature type="domain" description="Helicase ATP-binding" evidence="22">
    <location>
        <begin position="479"/>
        <end position="650"/>
    </location>
</feature>
<reference evidence="26" key="1">
    <citation type="submission" date="2024-02" db="UniProtKB">
        <authorList>
            <consortium name="WormBaseParasite"/>
        </authorList>
    </citation>
    <scope>IDENTIFICATION</scope>
</reference>
<dbReference type="Gene3D" id="1.20.120.1150">
    <property type="match status" value="1"/>
</dbReference>
<dbReference type="GO" id="GO:0043186">
    <property type="term" value="C:P granule"/>
    <property type="evidence" value="ECO:0007669"/>
    <property type="project" value="UniProtKB-ARBA"/>
</dbReference>
<sequence>YINIFALKKYCKYIMSMTGDNKESNVEISNDISSDNIPPYEPADPLEVIQEASKQSTNTFFEPKREITKIFDVGRWHHSKAYKDFMDQLKRLNHSVKRLPTDCETVTISPNVQRVIDILFKLEDWINQFPPEHMELQRFGNKAFREWHGKLITDIDTLLMDILPESLHPAIIELKAYFLDSFGNSTRIDYGTGHEAAFLVFILCLYKLGYFLKDVDDKAVVVKLFRQYISLTRQLQVIYRMEPAGSKGVHALDDFCFVPFIFGSSQLLDNNLGLVPDSYIREDLPQEYADHDLFFEAIEYINTTKSGPFFEHSNQLWNISAVQTWEKVNSGLFKMYEAEVLKKFPVCQHFLFGSLFSIDKRNDAEILYINLLLSLTTNICTFVNFVWVFVNLFQKNMSDSSDDEVFQQVRSRNNNGLSKDDEETLKILKSDGKSDANNEEEEEISEPKSFAELGVTEVLCQTVERLGWKTPSKIQEATLPFALAGRDLIGLAETGSGKTGAFAIPILQALLETPQKMFAVILTPTRELAFQIAEQFQALGTSIGLSVAVIVGGIDMATQAMALAKRPHVIVATPGRLVDHLENTKGFNLKAIKFLVMDEADRILNMDFEVEVNKILRVIPKDRRTYLFSATMTKKVAKLERASLKNPERVEISTRYQTVEKLKQHYIFIPNKYKEAYLVYILNEIASNTAIVFCSTCAGAMKIALMLRQLGFGAVPLHGQMNQGKRLAALNKFKAKQRSILVCTDVASRGLDIPHVDYVLNFDVPTQSKDYVHRVGRTARAGRSGVSITFVTQYDVEIYQRIEHLIGKKLDLYKTNEVDVMKLVERVAEANTSARVEMKELEENKKNKKKRKKGELSDNDDEEEGGYRKKVKVKNMKTAKMK</sequence>
<dbReference type="Pfam" id="PF00270">
    <property type="entry name" value="DEAD"/>
    <property type="match status" value="1"/>
</dbReference>
<dbReference type="SMART" id="SM00490">
    <property type="entry name" value="HELICc"/>
    <property type="match status" value="1"/>
</dbReference>
<keyword evidence="21" id="KW-0812">Transmembrane</keyword>
<protein>
    <recommendedName>
        <fullName evidence="16">Serine/threonine-protein phosphatase 2A activator</fullName>
        <ecNumber evidence="4">3.6.4.13</ecNumber>
        <ecNumber evidence="5">5.2.1.8</ecNumber>
    </recommendedName>
    <alternativeName>
        <fullName evidence="17">Phosphotyrosyl phosphatase activator</fullName>
    </alternativeName>
</protein>
<dbReference type="SMART" id="SM00487">
    <property type="entry name" value="DEXDc"/>
    <property type="match status" value="1"/>
</dbReference>
<dbReference type="PANTHER" id="PTHR47959:SF20">
    <property type="entry name" value="RNA HELICASE"/>
    <property type="match status" value="1"/>
</dbReference>
<dbReference type="GO" id="GO:0003723">
    <property type="term" value="F:RNA binding"/>
    <property type="evidence" value="ECO:0007669"/>
    <property type="project" value="UniProtKB-KW"/>
</dbReference>
<proteinExistence type="inferred from homology"/>
<dbReference type="InterPro" id="IPR001650">
    <property type="entry name" value="Helicase_C-like"/>
</dbReference>
<evidence type="ECO:0000256" key="1">
    <source>
        <dbReference type="ARBA" id="ARBA00000971"/>
    </source>
</evidence>
<dbReference type="Pfam" id="PF00271">
    <property type="entry name" value="Helicase_C"/>
    <property type="match status" value="1"/>
</dbReference>
<dbReference type="Gene3D" id="3.40.50.300">
    <property type="entry name" value="P-loop containing nucleotide triphosphate hydrolases"/>
    <property type="match status" value="2"/>
</dbReference>
<keyword evidence="25" id="KW-1185">Reference proteome</keyword>
<evidence type="ECO:0000259" key="22">
    <source>
        <dbReference type="PROSITE" id="PS51192"/>
    </source>
</evidence>
<evidence type="ECO:0000256" key="13">
    <source>
        <dbReference type="ARBA" id="ARBA00023235"/>
    </source>
</evidence>
<dbReference type="EC" id="5.2.1.8" evidence="5"/>
<dbReference type="SUPFAM" id="SSF140984">
    <property type="entry name" value="PTPA-like"/>
    <property type="match status" value="1"/>
</dbReference>
<dbReference type="PROSITE" id="PS51195">
    <property type="entry name" value="Q_MOTIF"/>
    <property type="match status" value="1"/>
</dbReference>
<evidence type="ECO:0000256" key="2">
    <source>
        <dbReference type="ARBA" id="ARBA00004123"/>
    </source>
</evidence>
<evidence type="ECO:0000256" key="11">
    <source>
        <dbReference type="ARBA" id="ARBA00022884"/>
    </source>
</evidence>
<name>A0AAF5HYZ7_STRER</name>
<dbReference type="InterPro" id="IPR014014">
    <property type="entry name" value="RNA_helicase_DEAD_Q_motif"/>
</dbReference>
<dbReference type="FunFam" id="1.20.120.1150:FF:000002">
    <property type="entry name" value="Serine/threonine-protein phosphatase 2A activator"/>
    <property type="match status" value="1"/>
</dbReference>
<feature type="region of interest" description="Disordered" evidence="20">
    <location>
        <begin position="837"/>
        <end position="882"/>
    </location>
</feature>
<dbReference type="GO" id="GO:0005634">
    <property type="term" value="C:nucleus"/>
    <property type="evidence" value="ECO:0007669"/>
    <property type="project" value="UniProtKB-SubCell"/>
</dbReference>
<keyword evidence="9" id="KW-0347">Helicase</keyword>
<evidence type="ECO:0000259" key="24">
    <source>
        <dbReference type="PROSITE" id="PS51195"/>
    </source>
</evidence>
<feature type="compositionally biased region" description="Basic residues" evidence="20">
    <location>
        <begin position="868"/>
        <end position="882"/>
    </location>
</feature>
<feature type="domain" description="DEAD-box RNA helicase Q" evidence="24">
    <location>
        <begin position="448"/>
        <end position="476"/>
    </location>
</feature>
<dbReference type="CDD" id="cd04087">
    <property type="entry name" value="PTPA"/>
    <property type="match status" value="1"/>
</dbReference>
<dbReference type="InterPro" id="IPR027417">
    <property type="entry name" value="P-loop_NTPase"/>
</dbReference>
<keyword evidence="6" id="KW-0963">Cytoplasm</keyword>
<dbReference type="PROSITE" id="PS51194">
    <property type="entry name" value="HELICASE_CTER"/>
    <property type="match status" value="1"/>
</dbReference>
<dbReference type="GO" id="GO:0016787">
    <property type="term" value="F:hydrolase activity"/>
    <property type="evidence" value="ECO:0007669"/>
    <property type="project" value="UniProtKB-KW"/>
</dbReference>
<dbReference type="GO" id="GO:0019211">
    <property type="term" value="F:phosphatase activator activity"/>
    <property type="evidence" value="ECO:0007669"/>
    <property type="project" value="InterPro"/>
</dbReference>
<keyword evidence="14" id="KW-0539">Nucleus</keyword>
<dbReference type="InterPro" id="IPR004327">
    <property type="entry name" value="Phstyr_phstse_ac"/>
</dbReference>
<evidence type="ECO:0000256" key="18">
    <source>
        <dbReference type="ARBA" id="ARBA00047984"/>
    </source>
</evidence>
<dbReference type="GO" id="GO:0005524">
    <property type="term" value="F:ATP binding"/>
    <property type="evidence" value="ECO:0007669"/>
    <property type="project" value="UniProtKB-KW"/>
</dbReference>
<evidence type="ECO:0000313" key="26">
    <source>
        <dbReference type="WBParaSite" id="TCONS_00003863.p1"/>
    </source>
</evidence>
<dbReference type="FunFam" id="3.40.50.300:FF:000626">
    <property type="entry name" value="probable ATP-dependent RNA helicase DDX47"/>
    <property type="match status" value="1"/>
</dbReference>
<keyword evidence="21" id="KW-1133">Transmembrane helix</keyword>
<feature type="transmembrane region" description="Helical" evidence="21">
    <location>
        <begin position="366"/>
        <end position="390"/>
    </location>
</feature>
<dbReference type="InterPro" id="IPR011545">
    <property type="entry name" value="DEAD/DEAH_box_helicase_dom"/>
</dbReference>
<dbReference type="InterPro" id="IPR043170">
    <property type="entry name" value="PTPA_C_lid"/>
</dbReference>
<dbReference type="SUPFAM" id="SSF52540">
    <property type="entry name" value="P-loop containing nucleoside triphosphate hydrolases"/>
    <property type="match status" value="1"/>
</dbReference>
<keyword evidence="11" id="KW-0694">RNA-binding</keyword>
<dbReference type="Pfam" id="PF03095">
    <property type="entry name" value="PTPA"/>
    <property type="match status" value="1"/>
</dbReference>
<evidence type="ECO:0000256" key="9">
    <source>
        <dbReference type="ARBA" id="ARBA00022806"/>
    </source>
</evidence>
<evidence type="ECO:0000256" key="15">
    <source>
        <dbReference type="ARBA" id="ARBA00024350"/>
    </source>
</evidence>
<dbReference type="InterPro" id="IPR037218">
    <property type="entry name" value="PTPA_sf"/>
</dbReference>
<evidence type="ECO:0000256" key="14">
    <source>
        <dbReference type="ARBA" id="ARBA00023242"/>
    </source>
</evidence>
<comment type="subcellular location">
    <subcellularLocation>
        <location evidence="3">Cytoplasm</location>
    </subcellularLocation>
    <subcellularLocation>
        <location evidence="2">Nucleus</location>
    </subcellularLocation>
</comment>
<dbReference type="CDD" id="cd17954">
    <property type="entry name" value="DEADc_DDX47"/>
    <property type="match status" value="1"/>
</dbReference>
<keyword evidence="21" id="KW-0472">Membrane</keyword>
<dbReference type="GO" id="GO:0005829">
    <property type="term" value="C:cytosol"/>
    <property type="evidence" value="ECO:0007669"/>
    <property type="project" value="TreeGrafter"/>
</dbReference>
<evidence type="ECO:0000256" key="8">
    <source>
        <dbReference type="ARBA" id="ARBA00022801"/>
    </source>
</evidence>
<dbReference type="GO" id="GO:0003755">
    <property type="term" value="F:peptidyl-prolyl cis-trans isomerase activity"/>
    <property type="evidence" value="ECO:0007669"/>
    <property type="project" value="UniProtKB-KW"/>
</dbReference>
<accession>A0AAF5HYZ7</accession>
<evidence type="ECO:0000313" key="25">
    <source>
        <dbReference type="Proteomes" id="UP000035681"/>
    </source>
</evidence>
<dbReference type="CDD" id="cd18787">
    <property type="entry name" value="SF2_C_DEAD"/>
    <property type="match status" value="1"/>
</dbReference>
<dbReference type="AlphaFoldDB" id="A0AAF5HYZ7"/>
<dbReference type="InterPro" id="IPR044765">
    <property type="entry name" value="DDX47/Rrp3_DEADc"/>
</dbReference>
<evidence type="ECO:0000256" key="5">
    <source>
        <dbReference type="ARBA" id="ARBA00013194"/>
    </source>
</evidence>
<dbReference type="InterPro" id="IPR050079">
    <property type="entry name" value="DEAD_box_RNA_helicase"/>
</dbReference>
<dbReference type="PROSITE" id="PS51192">
    <property type="entry name" value="HELICASE_ATP_BIND_1"/>
    <property type="match status" value="1"/>
</dbReference>
<feature type="short sequence motif" description="Q motif" evidence="19">
    <location>
        <begin position="448"/>
        <end position="476"/>
    </location>
</feature>
<dbReference type="WBParaSite" id="TCONS_00003863.p1">
    <property type="protein sequence ID" value="TCONS_00003863.p1"/>
    <property type="gene ID" value="XLOC_000540"/>
</dbReference>